<gene>
    <name evidence="1" type="ORF">PsYK624_164130</name>
</gene>
<dbReference type="Proteomes" id="UP000703269">
    <property type="component" value="Unassembled WGS sequence"/>
</dbReference>
<sequence>MYYSFSSAAMSSEICSESACADARLARLASTCHALGSLRAMPSHGREGMTSLLRTHGIADSERFPAPSLRQIGMLVHAVISSYIAAFGARACSDLERMVYQRLQHVLLTHPSC</sequence>
<protein>
    <submittedName>
        <fullName evidence="1">Uncharacterized protein</fullName>
    </submittedName>
</protein>
<evidence type="ECO:0000313" key="1">
    <source>
        <dbReference type="EMBL" id="GJF00134.1"/>
    </source>
</evidence>
<evidence type="ECO:0000313" key="2">
    <source>
        <dbReference type="Proteomes" id="UP000703269"/>
    </source>
</evidence>
<organism evidence="1 2">
    <name type="scientific">Phanerochaete sordida</name>
    <dbReference type="NCBI Taxonomy" id="48140"/>
    <lineage>
        <taxon>Eukaryota</taxon>
        <taxon>Fungi</taxon>
        <taxon>Dikarya</taxon>
        <taxon>Basidiomycota</taxon>
        <taxon>Agaricomycotina</taxon>
        <taxon>Agaricomycetes</taxon>
        <taxon>Polyporales</taxon>
        <taxon>Phanerochaetaceae</taxon>
        <taxon>Phanerochaete</taxon>
    </lineage>
</organism>
<dbReference type="EMBL" id="BPQB01000135">
    <property type="protein sequence ID" value="GJF00134.1"/>
    <property type="molecule type" value="Genomic_DNA"/>
</dbReference>
<accession>A0A9P3GS84</accession>
<reference evidence="1 2" key="1">
    <citation type="submission" date="2021-08" db="EMBL/GenBank/DDBJ databases">
        <title>Draft Genome Sequence of Phanerochaete sordida strain YK-624.</title>
        <authorList>
            <person name="Mori T."/>
            <person name="Dohra H."/>
            <person name="Suzuki T."/>
            <person name="Kawagishi H."/>
            <person name="Hirai H."/>
        </authorList>
    </citation>
    <scope>NUCLEOTIDE SEQUENCE [LARGE SCALE GENOMIC DNA]</scope>
    <source>
        <strain evidence="1 2">YK-624</strain>
    </source>
</reference>
<comment type="caution">
    <text evidence="1">The sequence shown here is derived from an EMBL/GenBank/DDBJ whole genome shotgun (WGS) entry which is preliminary data.</text>
</comment>
<proteinExistence type="predicted"/>
<dbReference type="AlphaFoldDB" id="A0A9P3GS84"/>
<name>A0A9P3GS84_9APHY</name>
<keyword evidence="2" id="KW-1185">Reference proteome</keyword>